<accession>A0A5B0PFN3</accession>
<sequence length="89" mass="9921">MADHSERMMITGKEAQPPLLDKHRLSLALPSQALAREKALPSCRGFGMEDIHRSSYLKPSIFLSAKDDPPQPSQFDICSDNNEGDHRST</sequence>
<protein>
    <submittedName>
        <fullName evidence="2">Uncharacterized protein</fullName>
    </submittedName>
</protein>
<proteinExistence type="predicted"/>
<dbReference type="EMBL" id="VSWC01000054">
    <property type="protein sequence ID" value="KAA1099893.1"/>
    <property type="molecule type" value="Genomic_DNA"/>
</dbReference>
<organism evidence="2 3">
    <name type="scientific">Puccinia graminis f. sp. tritici</name>
    <dbReference type="NCBI Taxonomy" id="56615"/>
    <lineage>
        <taxon>Eukaryota</taxon>
        <taxon>Fungi</taxon>
        <taxon>Dikarya</taxon>
        <taxon>Basidiomycota</taxon>
        <taxon>Pucciniomycotina</taxon>
        <taxon>Pucciniomycetes</taxon>
        <taxon>Pucciniales</taxon>
        <taxon>Pucciniaceae</taxon>
        <taxon>Puccinia</taxon>
    </lineage>
</organism>
<name>A0A5B0PFN3_PUCGR</name>
<keyword evidence="3" id="KW-1185">Reference proteome</keyword>
<dbReference type="OrthoDB" id="7700931at2759"/>
<evidence type="ECO:0000313" key="3">
    <source>
        <dbReference type="Proteomes" id="UP000324748"/>
    </source>
</evidence>
<evidence type="ECO:0000313" key="2">
    <source>
        <dbReference type="EMBL" id="KAA1099893.1"/>
    </source>
</evidence>
<comment type="caution">
    <text evidence="2">The sequence shown here is derived from an EMBL/GenBank/DDBJ whole genome shotgun (WGS) entry which is preliminary data.</text>
</comment>
<reference evidence="2 3" key="1">
    <citation type="submission" date="2019-05" db="EMBL/GenBank/DDBJ databases">
        <title>Emergence of the Ug99 lineage of the wheat stem rust pathogen through somatic hybridization.</title>
        <authorList>
            <person name="Li F."/>
            <person name="Upadhyaya N.M."/>
            <person name="Sperschneider J."/>
            <person name="Matny O."/>
            <person name="Nguyen-Phuc H."/>
            <person name="Mago R."/>
            <person name="Raley C."/>
            <person name="Miller M.E."/>
            <person name="Silverstein K.A.T."/>
            <person name="Henningsen E."/>
            <person name="Hirsch C.D."/>
            <person name="Visser B."/>
            <person name="Pretorius Z.A."/>
            <person name="Steffenson B.J."/>
            <person name="Schwessinger B."/>
            <person name="Dodds P.N."/>
            <person name="Figueroa M."/>
        </authorList>
    </citation>
    <scope>NUCLEOTIDE SEQUENCE [LARGE SCALE GENOMIC DNA]</scope>
    <source>
        <strain evidence="2">21-0</strain>
    </source>
</reference>
<gene>
    <name evidence="2" type="ORF">PGT21_024040</name>
</gene>
<dbReference type="Proteomes" id="UP000324748">
    <property type="component" value="Unassembled WGS sequence"/>
</dbReference>
<feature type="region of interest" description="Disordered" evidence="1">
    <location>
        <begin position="62"/>
        <end position="89"/>
    </location>
</feature>
<evidence type="ECO:0000256" key="1">
    <source>
        <dbReference type="SAM" id="MobiDB-lite"/>
    </source>
</evidence>
<dbReference type="AlphaFoldDB" id="A0A5B0PFN3"/>